<dbReference type="RefSeq" id="WP_006592379.1">
    <property type="nucleotide sequence ID" value="NZ_BAHD01000028.1"/>
</dbReference>
<organism evidence="2 3">
    <name type="scientific">Kineosphaera limosa NBRC 100340</name>
    <dbReference type="NCBI Taxonomy" id="1184609"/>
    <lineage>
        <taxon>Bacteria</taxon>
        <taxon>Bacillati</taxon>
        <taxon>Actinomycetota</taxon>
        <taxon>Actinomycetes</taxon>
        <taxon>Micrococcales</taxon>
        <taxon>Dermatophilaceae</taxon>
        <taxon>Kineosphaera</taxon>
    </lineage>
</organism>
<proteinExistence type="predicted"/>
<sequence length="198" mass="21587">MSTTKRRSIYGLNPLYAVIGATDLAAEKLREIGANAVGETALPSVESTTDAKGELRRMARGARQLPVLALNEALDVVVRSQEQFSELADRGERLAKRRPAPVQQTEDLLHRAGRTVARGQARASKVAHEAADRTRDRATTTLHSAREQADEVVDAVTHLGRASSPTTLLRRGSVARPVRGTISRTVDTDSERPKPRRP</sequence>
<accession>K6WUU2</accession>
<dbReference type="STRING" id="1184609.KILIM_028_00010"/>
<evidence type="ECO:0000313" key="2">
    <source>
        <dbReference type="EMBL" id="GAB95847.1"/>
    </source>
</evidence>
<keyword evidence="3" id="KW-1185">Reference proteome</keyword>
<feature type="compositionally biased region" description="Basic and acidic residues" evidence="1">
    <location>
        <begin position="126"/>
        <end position="146"/>
    </location>
</feature>
<dbReference type="AlphaFoldDB" id="K6WUU2"/>
<feature type="compositionally biased region" description="Basic and acidic residues" evidence="1">
    <location>
        <begin position="186"/>
        <end position="198"/>
    </location>
</feature>
<evidence type="ECO:0000313" key="3">
    <source>
        <dbReference type="Proteomes" id="UP000008366"/>
    </source>
</evidence>
<dbReference type="EMBL" id="BAHD01000028">
    <property type="protein sequence ID" value="GAB95847.1"/>
    <property type="molecule type" value="Genomic_DNA"/>
</dbReference>
<protein>
    <submittedName>
        <fullName evidence="2">Uncharacterized protein</fullName>
    </submittedName>
</protein>
<feature type="region of interest" description="Disordered" evidence="1">
    <location>
        <begin position="163"/>
        <end position="198"/>
    </location>
</feature>
<reference evidence="2 3" key="1">
    <citation type="submission" date="2012-08" db="EMBL/GenBank/DDBJ databases">
        <title>Whole genome shotgun sequence of Kineosphaera limosa NBRC 100340.</title>
        <authorList>
            <person name="Yoshida I."/>
            <person name="Isaki S."/>
            <person name="Hosoyama A."/>
            <person name="Tsuchikane K."/>
            <person name="Katsumata H."/>
            <person name="Ando Y."/>
            <person name="Ohji S."/>
            <person name="Hamada M."/>
            <person name="Tamura T."/>
            <person name="Yamazoe A."/>
            <person name="Yamazaki S."/>
            <person name="Fujita N."/>
        </authorList>
    </citation>
    <scope>NUCLEOTIDE SEQUENCE [LARGE SCALE GENOMIC DNA]</scope>
    <source>
        <strain evidence="2 3">NBRC 100340</strain>
    </source>
</reference>
<feature type="region of interest" description="Disordered" evidence="1">
    <location>
        <begin position="120"/>
        <end position="146"/>
    </location>
</feature>
<name>K6WUU2_9MICO</name>
<comment type="caution">
    <text evidence="2">The sequence shown here is derived from an EMBL/GenBank/DDBJ whole genome shotgun (WGS) entry which is preliminary data.</text>
</comment>
<feature type="non-terminal residue" evidence="2">
    <location>
        <position position="198"/>
    </location>
</feature>
<evidence type="ECO:0000256" key="1">
    <source>
        <dbReference type="SAM" id="MobiDB-lite"/>
    </source>
</evidence>
<dbReference type="Proteomes" id="UP000008366">
    <property type="component" value="Unassembled WGS sequence"/>
</dbReference>
<gene>
    <name evidence="2" type="ORF">KILIM_028_00010</name>
</gene>